<comment type="caution">
    <text evidence="1">The sequence shown here is derived from an EMBL/GenBank/DDBJ whole genome shotgun (WGS) entry which is preliminary data.</text>
</comment>
<accession>A0A371HR47</accession>
<organism evidence="1 2">
    <name type="scientific">Mucuna pruriens</name>
    <name type="common">Velvet bean</name>
    <name type="synonym">Dolichos pruriens</name>
    <dbReference type="NCBI Taxonomy" id="157652"/>
    <lineage>
        <taxon>Eukaryota</taxon>
        <taxon>Viridiplantae</taxon>
        <taxon>Streptophyta</taxon>
        <taxon>Embryophyta</taxon>
        <taxon>Tracheophyta</taxon>
        <taxon>Spermatophyta</taxon>
        <taxon>Magnoliopsida</taxon>
        <taxon>eudicotyledons</taxon>
        <taxon>Gunneridae</taxon>
        <taxon>Pentapetalae</taxon>
        <taxon>rosids</taxon>
        <taxon>fabids</taxon>
        <taxon>Fabales</taxon>
        <taxon>Fabaceae</taxon>
        <taxon>Papilionoideae</taxon>
        <taxon>50 kb inversion clade</taxon>
        <taxon>NPAAA clade</taxon>
        <taxon>indigoferoid/millettioid clade</taxon>
        <taxon>Phaseoleae</taxon>
        <taxon>Mucuna</taxon>
    </lineage>
</organism>
<sequence length="83" mass="9354">MEHAIKNLEQQNLDLRGEMGQMKEQINKIFELLTQGETLNVVATPTPTYPPGFISSYLNAHPYGMPSGWNINTREQPATKGHE</sequence>
<keyword evidence="2" id="KW-1185">Reference proteome</keyword>
<reference evidence="1" key="1">
    <citation type="submission" date="2018-05" db="EMBL/GenBank/DDBJ databases">
        <title>Draft genome of Mucuna pruriens seed.</title>
        <authorList>
            <person name="Nnadi N.E."/>
            <person name="Vos R."/>
            <person name="Hasami M.H."/>
            <person name="Devisetty U.K."/>
            <person name="Aguiy J.C."/>
        </authorList>
    </citation>
    <scope>NUCLEOTIDE SEQUENCE [LARGE SCALE GENOMIC DNA]</scope>
    <source>
        <strain evidence="1">JCA_2017</strain>
    </source>
</reference>
<evidence type="ECO:0000313" key="2">
    <source>
        <dbReference type="Proteomes" id="UP000257109"/>
    </source>
</evidence>
<evidence type="ECO:0000313" key="1">
    <source>
        <dbReference type="EMBL" id="RDY05270.1"/>
    </source>
</evidence>
<dbReference type="AlphaFoldDB" id="A0A371HR47"/>
<feature type="non-terminal residue" evidence="1">
    <location>
        <position position="1"/>
    </location>
</feature>
<proteinExistence type="predicted"/>
<protein>
    <submittedName>
        <fullName evidence="1">Uncharacterized protein</fullName>
    </submittedName>
</protein>
<name>A0A371HR47_MUCPR</name>
<dbReference type="Proteomes" id="UP000257109">
    <property type="component" value="Unassembled WGS sequence"/>
</dbReference>
<gene>
    <name evidence="1" type="ORF">CR513_10909</name>
</gene>
<dbReference type="EMBL" id="QJKJ01001916">
    <property type="protein sequence ID" value="RDY05270.1"/>
    <property type="molecule type" value="Genomic_DNA"/>
</dbReference>